<evidence type="ECO:0000313" key="2">
    <source>
        <dbReference type="Proteomes" id="UP000789342"/>
    </source>
</evidence>
<protein>
    <submittedName>
        <fullName evidence="1">13484_t:CDS:1</fullName>
    </submittedName>
</protein>
<keyword evidence="2" id="KW-1185">Reference proteome</keyword>
<feature type="non-terminal residue" evidence="1">
    <location>
        <position position="210"/>
    </location>
</feature>
<proteinExistence type="predicted"/>
<dbReference type="AlphaFoldDB" id="A0A9N9D0X5"/>
<dbReference type="EMBL" id="CAJVPV010007470">
    <property type="protein sequence ID" value="CAG8619237.1"/>
    <property type="molecule type" value="Genomic_DNA"/>
</dbReference>
<reference evidence="1" key="1">
    <citation type="submission" date="2021-06" db="EMBL/GenBank/DDBJ databases">
        <authorList>
            <person name="Kallberg Y."/>
            <person name="Tangrot J."/>
            <person name="Rosling A."/>
        </authorList>
    </citation>
    <scope>NUCLEOTIDE SEQUENCE</scope>
    <source>
        <strain evidence="1">CL551</strain>
    </source>
</reference>
<organism evidence="1 2">
    <name type="scientific">Acaulospora morrowiae</name>
    <dbReference type="NCBI Taxonomy" id="94023"/>
    <lineage>
        <taxon>Eukaryota</taxon>
        <taxon>Fungi</taxon>
        <taxon>Fungi incertae sedis</taxon>
        <taxon>Mucoromycota</taxon>
        <taxon>Glomeromycotina</taxon>
        <taxon>Glomeromycetes</taxon>
        <taxon>Diversisporales</taxon>
        <taxon>Acaulosporaceae</taxon>
        <taxon>Acaulospora</taxon>
    </lineage>
</organism>
<evidence type="ECO:0000313" key="1">
    <source>
        <dbReference type="EMBL" id="CAG8619237.1"/>
    </source>
</evidence>
<gene>
    <name evidence="1" type="ORF">AMORRO_LOCUS8582</name>
</gene>
<accession>A0A9N9D0X5</accession>
<name>A0A9N9D0X5_9GLOM</name>
<dbReference type="Proteomes" id="UP000789342">
    <property type="component" value="Unassembled WGS sequence"/>
</dbReference>
<comment type="caution">
    <text evidence="1">The sequence shown here is derived from an EMBL/GenBank/DDBJ whole genome shotgun (WGS) entry which is preliminary data.</text>
</comment>
<sequence>LCVRRLSKTRFSQESSSCEVHTLLVRDLGHESSTAMTFFRAAIARKIYQSSDTNMASSMFRHDREIIHIKTQKVCGLTLSGSNILLGQNDISGVSSERIILDETRDSNNISSIAISMRTFALFIPPLSHDLDKTHTIYDLMNSEILIWSLIGGSFVNGVQQNVSLTHRYIPLDSGTAREYGRCNEVRGTILITVIFRWIWDAQFIDSFSK</sequence>